<evidence type="ECO:0000313" key="1">
    <source>
        <dbReference type="EMBL" id="TDR54783.1"/>
    </source>
</evidence>
<protein>
    <submittedName>
        <fullName evidence="1">Uncharacterized protein</fullName>
    </submittedName>
</protein>
<proteinExistence type="predicted"/>
<dbReference type="Proteomes" id="UP000295558">
    <property type="component" value="Unassembled WGS sequence"/>
</dbReference>
<comment type="caution">
    <text evidence="1">The sequence shown here is derived from an EMBL/GenBank/DDBJ whole genome shotgun (WGS) entry which is preliminary data.</text>
</comment>
<reference evidence="1 2" key="1">
    <citation type="submission" date="2019-03" db="EMBL/GenBank/DDBJ databases">
        <title>Genomic Encyclopedia of Type Strains, Phase III (KMG-III): the genomes of soil and plant-associated and newly described type strains.</title>
        <authorList>
            <person name="Whitman W."/>
        </authorList>
    </citation>
    <scope>NUCLEOTIDE SEQUENCE [LARGE SCALE GENOMIC DNA]</scope>
    <source>
        <strain evidence="1 2">CECT 7972</strain>
    </source>
</reference>
<sequence length="45" mass="4904">MMIGMSRGVCFSQVGLNLEIILGLEARAVWGLHACFALMHIEALT</sequence>
<keyword evidence="2" id="KW-1185">Reference proteome</keyword>
<evidence type="ECO:0000313" key="2">
    <source>
        <dbReference type="Proteomes" id="UP000295558"/>
    </source>
</evidence>
<dbReference type="AlphaFoldDB" id="A0A4R6ZQ98"/>
<name>A0A4R6ZQ98_9LIST</name>
<organism evidence="1 2">
    <name type="scientific">Listeria rocourtiae</name>
    <dbReference type="NCBI Taxonomy" id="647910"/>
    <lineage>
        <taxon>Bacteria</taxon>
        <taxon>Bacillati</taxon>
        <taxon>Bacillota</taxon>
        <taxon>Bacilli</taxon>
        <taxon>Bacillales</taxon>
        <taxon>Listeriaceae</taxon>
        <taxon>Listeria</taxon>
    </lineage>
</organism>
<gene>
    <name evidence="1" type="ORF">DFP96_102378</name>
</gene>
<dbReference type="EMBL" id="SNZK01000002">
    <property type="protein sequence ID" value="TDR54783.1"/>
    <property type="molecule type" value="Genomic_DNA"/>
</dbReference>
<accession>A0A4R6ZQ98</accession>